<proteinExistence type="predicted"/>
<reference evidence="2 3" key="1">
    <citation type="submission" date="2016-02" db="EMBL/GenBank/DDBJ databases">
        <title>Band-tailed pigeon sequencing and assembly.</title>
        <authorList>
            <person name="Soares A.E."/>
            <person name="Novak B.J."/>
            <person name="Rice E.S."/>
            <person name="O'Connell B."/>
            <person name="Chang D."/>
            <person name="Weber S."/>
            <person name="Shapiro B."/>
        </authorList>
    </citation>
    <scope>NUCLEOTIDE SEQUENCE [LARGE SCALE GENOMIC DNA]</scope>
    <source>
        <strain evidence="2">BTP2013</strain>
        <tissue evidence="2">Blood</tissue>
    </source>
</reference>
<feature type="region of interest" description="Disordered" evidence="1">
    <location>
        <begin position="51"/>
        <end position="72"/>
    </location>
</feature>
<organism evidence="2 3">
    <name type="scientific">Patagioenas fasciata monilis</name>
    <dbReference type="NCBI Taxonomy" id="372326"/>
    <lineage>
        <taxon>Eukaryota</taxon>
        <taxon>Metazoa</taxon>
        <taxon>Chordata</taxon>
        <taxon>Craniata</taxon>
        <taxon>Vertebrata</taxon>
        <taxon>Euteleostomi</taxon>
        <taxon>Archelosauria</taxon>
        <taxon>Archosauria</taxon>
        <taxon>Dinosauria</taxon>
        <taxon>Saurischia</taxon>
        <taxon>Theropoda</taxon>
        <taxon>Coelurosauria</taxon>
        <taxon>Aves</taxon>
        <taxon>Neognathae</taxon>
        <taxon>Neoaves</taxon>
        <taxon>Columbimorphae</taxon>
        <taxon>Columbiformes</taxon>
        <taxon>Columbidae</taxon>
        <taxon>Patagioenas</taxon>
    </lineage>
</organism>
<name>A0A1V4KQW7_PATFA</name>
<dbReference type="AlphaFoldDB" id="A0A1V4KQW7"/>
<gene>
    <name evidence="2" type="ORF">AV530_009039</name>
</gene>
<evidence type="ECO:0000256" key="1">
    <source>
        <dbReference type="SAM" id="MobiDB-lite"/>
    </source>
</evidence>
<comment type="caution">
    <text evidence="2">The sequence shown here is derived from an EMBL/GenBank/DDBJ whole genome shotgun (WGS) entry which is preliminary data.</text>
</comment>
<evidence type="ECO:0000313" key="3">
    <source>
        <dbReference type="Proteomes" id="UP000190648"/>
    </source>
</evidence>
<dbReference type="EMBL" id="LSYS01002180">
    <property type="protein sequence ID" value="OPJ86821.1"/>
    <property type="molecule type" value="Genomic_DNA"/>
</dbReference>
<evidence type="ECO:0000313" key="2">
    <source>
        <dbReference type="EMBL" id="OPJ86821.1"/>
    </source>
</evidence>
<accession>A0A1V4KQW7</accession>
<sequence length="72" mass="7993">MKQLRTASTAVDILTPLSSASTNWTQRSWAELEDEDWVCRRAPAIVPGKCNSAPELGPEHHGLADLRRQIPI</sequence>
<keyword evidence="3" id="KW-1185">Reference proteome</keyword>
<feature type="compositionally biased region" description="Basic and acidic residues" evidence="1">
    <location>
        <begin position="57"/>
        <end position="72"/>
    </location>
</feature>
<dbReference type="Proteomes" id="UP000190648">
    <property type="component" value="Unassembled WGS sequence"/>
</dbReference>
<protein>
    <submittedName>
        <fullName evidence="2">Uncharacterized protein</fullName>
    </submittedName>
</protein>